<dbReference type="CDD" id="cd05828">
    <property type="entry name" value="Sortase_D_1"/>
    <property type="match status" value="1"/>
</dbReference>
<evidence type="ECO:0000256" key="1">
    <source>
        <dbReference type="ARBA" id="ARBA00022801"/>
    </source>
</evidence>
<keyword evidence="1" id="KW-0378">Hydrolase</keyword>
<dbReference type="eggNOG" id="COG3764">
    <property type="taxonomic scope" value="Bacteria"/>
</dbReference>
<accession>A0A074MEJ1</accession>
<dbReference type="EMBL" id="JMIW01000003">
    <property type="protein sequence ID" value="KEO90288.1"/>
    <property type="molecule type" value="Genomic_DNA"/>
</dbReference>
<organism evidence="2 3">
    <name type="scientific">Erythrobacter longus</name>
    <dbReference type="NCBI Taxonomy" id="1044"/>
    <lineage>
        <taxon>Bacteria</taxon>
        <taxon>Pseudomonadati</taxon>
        <taxon>Pseudomonadota</taxon>
        <taxon>Alphaproteobacteria</taxon>
        <taxon>Sphingomonadales</taxon>
        <taxon>Erythrobacteraceae</taxon>
        <taxon>Erythrobacter/Porphyrobacter group</taxon>
        <taxon>Erythrobacter</taxon>
    </lineage>
</organism>
<dbReference type="InterPro" id="IPR023365">
    <property type="entry name" value="Sortase_dom-sf"/>
</dbReference>
<proteinExistence type="predicted"/>
<dbReference type="Proteomes" id="UP000027647">
    <property type="component" value="Unassembled WGS sequence"/>
</dbReference>
<evidence type="ECO:0000313" key="3">
    <source>
        <dbReference type="Proteomes" id="UP000027647"/>
    </source>
</evidence>
<evidence type="ECO:0000313" key="2">
    <source>
        <dbReference type="EMBL" id="KEO90288.1"/>
    </source>
</evidence>
<name>A0A074MEJ1_ERYLO</name>
<sequence length="213" mass="23137">MQTVFARYPVTREERAHRKGAFMRALPLLVIVGLLLSGAAVTAKALYIPVKAQVAQVMLTRAFNVSVESGRPVKPWSWADTAPIARITVPRLGKSEVVLSGGSGEAMAFGPTALVDDPARALTILAAHRDTHFEFVQDLVPGDLVKMERLDGTRTAYRITHLETVRWDEFTHPHDGRSIGDGGLLALTTCYPFGSSTPGPLRRVAWAQLAANP</sequence>
<evidence type="ECO:0008006" key="4">
    <source>
        <dbReference type="Google" id="ProtNLM"/>
    </source>
</evidence>
<dbReference type="AlphaFoldDB" id="A0A074MEJ1"/>
<dbReference type="InterPro" id="IPR005754">
    <property type="entry name" value="Sortase"/>
</dbReference>
<dbReference type="GO" id="GO:0016787">
    <property type="term" value="F:hydrolase activity"/>
    <property type="evidence" value="ECO:0007669"/>
    <property type="project" value="UniProtKB-KW"/>
</dbReference>
<dbReference type="STRING" id="1044.EH31_09370"/>
<dbReference type="Gene3D" id="2.40.260.10">
    <property type="entry name" value="Sortase"/>
    <property type="match status" value="1"/>
</dbReference>
<reference evidence="2 3" key="1">
    <citation type="submission" date="2014-04" db="EMBL/GenBank/DDBJ databases">
        <title>A comprehensive comparison of genomes of Erythrobacter spp. strains.</title>
        <authorList>
            <person name="Zheng Q."/>
        </authorList>
    </citation>
    <scope>NUCLEOTIDE SEQUENCE [LARGE SCALE GENOMIC DNA]</scope>
    <source>
        <strain evidence="2 3">DSM 6997</strain>
    </source>
</reference>
<dbReference type="Pfam" id="PF04203">
    <property type="entry name" value="Sortase"/>
    <property type="match status" value="1"/>
</dbReference>
<dbReference type="InterPro" id="IPR041999">
    <property type="entry name" value="Sortase_D_1"/>
</dbReference>
<keyword evidence="3" id="KW-1185">Reference proteome</keyword>
<protein>
    <recommendedName>
        <fullName evidence="4">Sortase</fullName>
    </recommendedName>
</protein>
<comment type="caution">
    <text evidence="2">The sequence shown here is derived from an EMBL/GenBank/DDBJ whole genome shotgun (WGS) entry which is preliminary data.</text>
</comment>
<gene>
    <name evidence="2" type="ORF">EH31_09370</name>
</gene>
<dbReference type="SUPFAM" id="SSF63817">
    <property type="entry name" value="Sortase"/>
    <property type="match status" value="1"/>
</dbReference>